<dbReference type="Proteomes" id="UP000222542">
    <property type="component" value="Unassembled WGS sequence"/>
</dbReference>
<evidence type="ECO:0000313" key="4">
    <source>
        <dbReference type="EMBL" id="PHT93126.1"/>
    </source>
</evidence>
<evidence type="ECO:0000313" key="5">
    <source>
        <dbReference type="Proteomes" id="UP000222542"/>
    </source>
</evidence>
<name>A0A2G3AFW3_CAPAN</name>
<evidence type="ECO:0000256" key="2">
    <source>
        <dbReference type="SAM" id="MobiDB-lite"/>
    </source>
</evidence>
<keyword evidence="1" id="KW-0862">Zinc</keyword>
<dbReference type="Gramene" id="PHT93126">
    <property type="protein sequence ID" value="PHT93126"/>
    <property type="gene ID" value="T459_01008"/>
</dbReference>
<dbReference type="STRING" id="4072.A0A2G3AFW3"/>
<dbReference type="GO" id="GO:0008270">
    <property type="term" value="F:zinc ion binding"/>
    <property type="evidence" value="ECO:0007669"/>
    <property type="project" value="UniProtKB-KW"/>
</dbReference>
<accession>A0A2G3AFW3</accession>
<evidence type="ECO:0000259" key="3">
    <source>
        <dbReference type="PROSITE" id="PS50157"/>
    </source>
</evidence>
<feature type="domain" description="C2H2-type" evidence="3">
    <location>
        <begin position="48"/>
        <end position="75"/>
    </location>
</feature>
<dbReference type="AlphaFoldDB" id="A0A2G3AFW3"/>
<dbReference type="PROSITE" id="PS50157">
    <property type="entry name" value="ZINC_FINGER_C2H2_2"/>
    <property type="match status" value="1"/>
</dbReference>
<evidence type="ECO:0000256" key="1">
    <source>
        <dbReference type="PROSITE-ProRule" id="PRU00042"/>
    </source>
</evidence>
<sequence length="114" mass="12727">MADLSQQQLVYGFCNQPQSNSSTTDMVDPSMIPILKPKPKVSSSSRMFSCLYCSCKFCTSQALGGHQNAHKSERVASRRNMFSTTSTTTDFRSCDPTPFSSKQPQQRHGPLFKH</sequence>
<dbReference type="PROSITE" id="PS00028">
    <property type="entry name" value="ZINC_FINGER_C2H2_1"/>
    <property type="match status" value="1"/>
</dbReference>
<dbReference type="InterPro" id="IPR013087">
    <property type="entry name" value="Znf_C2H2_type"/>
</dbReference>
<dbReference type="PANTHER" id="PTHR45730:SF109">
    <property type="entry name" value="ZINC FINGER PROTEIN KNUCKLES"/>
    <property type="match status" value="1"/>
</dbReference>
<dbReference type="PANTHER" id="PTHR45730">
    <property type="entry name" value="ZINC FINGER PROTEIN JAGGED"/>
    <property type="match status" value="1"/>
</dbReference>
<reference evidence="4 5" key="2">
    <citation type="journal article" date="2017" name="Genome Biol.">
        <title>New reference genome sequences of hot pepper reveal the massive evolution of plant disease-resistance genes by retroduplication.</title>
        <authorList>
            <person name="Kim S."/>
            <person name="Park J."/>
            <person name="Yeom S.I."/>
            <person name="Kim Y.M."/>
            <person name="Seo E."/>
            <person name="Kim K.T."/>
            <person name="Kim M.S."/>
            <person name="Lee J.M."/>
            <person name="Cheong K."/>
            <person name="Shin H.S."/>
            <person name="Kim S.B."/>
            <person name="Han K."/>
            <person name="Lee J."/>
            <person name="Park M."/>
            <person name="Lee H.A."/>
            <person name="Lee H.Y."/>
            <person name="Lee Y."/>
            <person name="Oh S."/>
            <person name="Lee J.H."/>
            <person name="Choi E."/>
            <person name="Choi E."/>
            <person name="Lee S.E."/>
            <person name="Jeon J."/>
            <person name="Kim H."/>
            <person name="Choi G."/>
            <person name="Song H."/>
            <person name="Lee J."/>
            <person name="Lee S.C."/>
            <person name="Kwon J.K."/>
            <person name="Lee H.Y."/>
            <person name="Koo N."/>
            <person name="Hong Y."/>
            <person name="Kim R.W."/>
            <person name="Kang W.H."/>
            <person name="Huh J.H."/>
            <person name="Kang B.C."/>
            <person name="Yang T.J."/>
            <person name="Lee Y.H."/>
            <person name="Bennetzen J.L."/>
            <person name="Choi D."/>
        </authorList>
    </citation>
    <scope>NUCLEOTIDE SEQUENCE [LARGE SCALE GENOMIC DNA]</scope>
    <source>
        <strain evidence="5">cv. CM334</strain>
    </source>
</reference>
<feature type="region of interest" description="Disordered" evidence="2">
    <location>
        <begin position="66"/>
        <end position="114"/>
    </location>
</feature>
<comment type="caution">
    <text evidence="4">The sequence shown here is derived from an EMBL/GenBank/DDBJ whole genome shotgun (WGS) entry which is preliminary data.</text>
</comment>
<organism evidence="4 5">
    <name type="scientific">Capsicum annuum</name>
    <name type="common">Capsicum pepper</name>
    <dbReference type="NCBI Taxonomy" id="4072"/>
    <lineage>
        <taxon>Eukaryota</taxon>
        <taxon>Viridiplantae</taxon>
        <taxon>Streptophyta</taxon>
        <taxon>Embryophyta</taxon>
        <taxon>Tracheophyta</taxon>
        <taxon>Spermatophyta</taxon>
        <taxon>Magnoliopsida</taxon>
        <taxon>eudicotyledons</taxon>
        <taxon>Gunneridae</taxon>
        <taxon>Pentapetalae</taxon>
        <taxon>asterids</taxon>
        <taxon>lamiids</taxon>
        <taxon>Solanales</taxon>
        <taxon>Solanaceae</taxon>
        <taxon>Solanoideae</taxon>
        <taxon>Capsiceae</taxon>
        <taxon>Capsicum</taxon>
    </lineage>
</organism>
<dbReference type="Gene3D" id="3.30.160.60">
    <property type="entry name" value="Classic Zinc Finger"/>
    <property type="match status" value="1"/>
</dbReference>
<dbReference type="GO" id="GO:0003700">
    <property type="term" value="F:DNA-binding transcription factor activity"/>
    <property type="evidence" value="ECO:0007669"/>
    <property type="project" value="InterPro"/>
</dbReference>
<keyword evidence="1" id="KW-0479">Metal-binding</keyword>
<keyword evidence="5" id="KW-1185">Reference proteome</keyword>
<dbReference type="EMBL" id="AYRZ02000001">
    <property type="protein sequence ID" value="PHT93126.1"/>
    <property type="molecule type" value="Genomic_DNA"/>
</dbReference>
<protein>
    <submittedName>
        <fullName evidence="4">Zinc finger protein 2</fullName>
    </submittedName>
</protein>
<gene>
    <name evidence="4" type="ORF">T459_01008</name>
</gene>
<keyword evidence="1" id="KW-0863">Zinc-finger</keyword>
<proteinExistence type="predicted"/>
<reference evidence="4 5" key="1">
    <citation type="journal article" date="2014" name="Nat. Genet.">
        <title>Genome sequence of the hot pepper provides insights into the evolution of pungency in Capsicum species.</title>
        <authorList>
            <person name="Kim S."/>
            <person name="Park M."/>
            <person name="Yeom S.I."/>
            <person name="Kim Y.M."/>
            <person name="Lee J.M."/>
            <person name="Lee H.A."/>
            <person name="Seo E."/>
            <person name="Choi J."/>
            <person name="Cheong K."/>
            <person name="Kim K.T."/>
            <person name="Jung K."/>
            <person name="Lee G.W."/>
            <person name="Oh S.K."/>
            <person name="Bae C."/>
            <person name="Kim S.B."/>
            <person name="Lee H.Y."/>
            <person name="Kim S.Y."/>
            <person name="Kim M.S."/>
            <person name="Kang B.C."/>
            <person name="Jo Y.D."/>
            <person name="Yang H.B."/>
            <person name="Jeong H.J."/>
            <person name="Kang W.H."/>
            <person name="Kwon J.K."/>
            <person name="Shin C."/>
            <person name="Lim J.Y."/>
            <person name="Park J.H."/>
            <person name="Huh J.H."/>
            <person name="Kim J.S."/>
            <person name="Kim B.D."/>
            <person name="Cohen O."/>
            <person name="Paran I."/>
            <person name="Suh M.C."/>
            <person name="Lee S.B."/>
            <person name="Kim Y.K."/>
            <person name="Shin Y."/>
            <person name="Noh S.J."/>
            <person name="Park J."/>
            <person name="Seo Y.S."/>
            <person name="Kwon S.Y."/>
            <person name="Kim H.A."/>
            <person name="Park J.M."/>
            <person name="Kim H.J."/>
            <person name="Choi S.B."/>
            <person name="Bosland P.W."/>
            <person name="Reeves G."/>
            <person name="Jo S.H."/>
            <person name="Lee B.W."/>
            <person name="Cho H.T."/>
            <person name="Choi H.S."/>
            <person name="Lee M.S."/>
            <person name="Yu Y."/>
            <person name="Do Choi Y."/>
            <person name="Park B.S."/>
            <person name="van Deynze A."/>
            <person name="Ashrafi H."/>
            <person name="Hill T."/>
            <person name="Kim W.T."/>
            <person name="Pai H.S."/>
            <person name="Ahn H.K."/>
            <person name="Yeam I."/>
            <person name="Giovannoni J.J."/>
            <person name="Rose J.K."/>
            <person name="Sorensen I."/>
            <person name="Lee S.J."/>
            <person name="Kim R.W."/>
            <person name="Choi I.Y."/>
            <person name="Choi B.S."/>
            <person name="Lim J.S."/>
            <person name="Lee Y.H."/>
            <person name="Choi D."/>
        </authorList>
    </citation>
    <scope>NUCLEOTIDE SEQUENCE [LARGE SCALE GENOMIC DNA]</scope>
    <source>
        <strain evidence="5">cv. CM334</strain>
    </source>
</reference>
<dbReference type="InterPro" id="IPR045320">
    <property type="entry name" value="JAGGED/SL1-like"/>
</dbReference>